<reference evidence="6" key="1">
    <citation type="submission" date="2020-05" db="EMBL/GenBank/DDBJ databases">
        <authorList>
            <person name="Chiriac C."/>
            <person name="Salcher M."/>
            <person name="Ghai R."/>
            <person name="Kavagutti S V."/>
        </authorList>
    </citation>
    <scope>NUCLEOTIDE SEQUENCE</scope>
</reference>
<dbReference type="CDD" id="cd05233">
    <property type="entry name" value="SDR_c"/>
    <property type="match status" value="1"/>
</dbReference>
<name>A0A6J6GPA2_9ZZZZ</name>
<organism evidence="6">
    <name type="scientific">freshwater metagenome</name>
    <dbReference type="NCBI Taxonomy" id="449393"/>
    <lineage>
        <taxon>unclassified sequences</taxon>
        <taxon>metagenomes</taxon>
        <taxon>ecological metagenomes</taxon>
    </lineage>
</organism>
<dbReference type="InterPro" id="IPR036291">
    <property type="entry name" value="NAD(P)-bd_dom_sf"/>
</dbReference>
<feature type="domain" description="Ketoreductase" evidence="5">
    <location>
        <begin position="7"/>
        <end position="187"/>
    </location>
</feature>
<keyword evidence="3" id="KW-0560">Oxidoreductase</keyword>
<sequence>MEELAGRVAVVTGGASGIGRAMAVRFRDAGMHVVIADVEEAPLAATAAELGVVGVRTDVADSASVQALADQVVERFGTAHVLCNNAGVGGGGVISSLTLNDWKWVLDVNLWGVVHGLQSFLPLLLANDDGGHVVNTASMAGLTAWPGIGPYNASKYAVVAISETLALELAGSRVGVSVLCPGVVNTNIFQSQRNRPEALRNPQRNPGARAANAQVTSMSGIDPSVVADQVHDAVVDGRFWILTHPELVEHVEHRTRSIVDAAHR</sequence>
<dbReference type="PANTHER" id="PTHR43391">
    <property type="entry name" value="RETINOL DEHYDROGENASE-RELATED"/>
    <property type="match status" value="1"/>
</dbReference>
<evidence type="ECO:0000259" key="5">
    <source>
        <dbReference type="SMART" id="SM00822"/>
    </source>
</evidence>
<evidence type="ECO:0000313" key="6">
    <source>
        <dbReference type="EMBL" id="CAB4603192.1"/>
    </source>
</evidence>
<dbReference type="SMART" id="SM00822">
    <property type="entry name" value="PKS_KR"/>
    <property type="match status" value="1"/>
</dbReference>
<keyword evidence="2" id="KW-0521">NADP</keyword>
<dbReference type="EMBL" id="CAEZSR010000360">
    <property type="protein sequence ID" value="CAB4603192.1"/>
    <property type="molecule type" value="Genomic_DNA"/>
</dbReference>
<dbReference type="SUPFAM" id="SSF51735">
    <property type="entry name" value="NAD(P)-binding Rossmann-fold domains"/>
    <property type="match status" value="1"/>
</dbReference>
<dbReference type="PROSITE" id="PS00061">
    <property type="entry name" value="ADH_SHORT"/>
    <property type="match status" value="1"/>
</dbReference>
<protein>
    <submittedName>
        <fullName evidence="6">Unannotated protein</fullName>
    </submittedName>
</protein>
<dbReference type="FunFam" id="3.40.50.720:FF:000084">
    <property type="entry name" value="Short-chain dehydrogenase reductase"/>
    <property type="match status" value="1"/>
</dbReference>
<dbReference type="InterPro" id="IPR002347">
    <property type="entry name" value="SDR_fam"/>
</dbReference>
<dbReference type="PRINTS" id="PR00080">
    <property type="entry name" value="SDRFAMILY"/>
</dbReference>
<dbReference type="InterPro" id="IPR057326">
    <property type="entry name" value="KR_dom"/>
</dbReference>
<dbReference type="PANTHER" id="PTHR43391:SF14">
    <property type="entry name" value="DEHYDROGENASE_REDUCTASE SDR FAMILY PROTEIN 7-LIKE"/>
    <property type="match status" value="1"/>
</dbReference>
<dbReference type="AlphaFoldDB" id="A0A6J6GPA2"/>
<evidence type="ECO:0000256" key="2">
    <source>
        <dbReference type="ARBA" id="ARBA00022857"/>
    </source>
</evidence>
<evidence type="ECO:0000256" key="1">
    <source>
        <dbReference type="ARBA" id="ARBA00006484"/>
    </source>
</evidence>
<gene>
    <name evidence="6" type="ORF">UFOPK1493_04472</name>
</gene>
<dbReference type="PRINTS" id="PR00081">
    <property type="entry name" value="GDHRDH"/>
</dbReference>
<accession>A0A6J6GPA2</accession>
<feature type="region of interest" description="Disordered" evidence="4">
    <location>
        <begin position="194"/>
        <end position="214"/>
    </location>
</feature>
<dbReference type="GO" id="GO:0016491">
    <property type="term" value="F:oxidoreductase activity"/>
    <property type="evidence" value="ECO:0007669"/>
    <property type="project" value="UniProtKB-KW"/>
</dbReference>
<dbReference type="Pfam" id="PF00106">
    <property type="entry name" value="adh_short"/>
    <property type="match status" value="1"/>
</dbReference>
<comment type="similarity">
    <text evidence="1">Belongs to the short-chain dehydrogenases/reductases (SDR) family.</text>
</comment>
<dbReference type="InterPro" id="IPR020904">
    <property type="entry name" value="Sc_DH/Rdtase_CS"/>
</dbReference>
<dbReference type="Gene3D" id="3.40.50.720">
    <property type="entry name" value="NAD(P)-binding Rossmann-like Domain"/>
    <property type="match status" value="1"/>
</dbReference>
<evidence type="ECO:0000256" key="3">
    <source>
        <dbReference type="ARBA" id="ARBA00023002"/>
    </source>
</evidence>
<proteinExistence type="inferred from homology"/>
<evidence type="ECO:0000256" key="4">
    <source>
        <dbReference type="SAM" id="MobiDB-lite"/>
    </source>
</evidence>